<dbReference type="EMBL" id="BJWL01000447">
    <property type="protein sequence ID" value="GFS45294.1"/>
    <property type="molecule type" value="Genomic_DNA"/>
</dbReference>
<dbReference type="AlphaFoldDB" id="A0A7J0DYX7"/>
<feature type="region of interest" description="Disordered" evidence="1">
    <location>
        <begin position="158"/>
        <end position="195"/>
    </location>
</feature>
<feature type="compositionally biased region" description="Pro residues" evidence="1">
    <location>
        <begin position="165"/>
        <end position="178"/>
    </location>
</feature>
<comment type="caution">
    <text evidence="2">The sequence shown here is derived from an EMBL/GenBank/DDBJ whole genome shotgun (WGS) entry which is preliminary data.</text>
</comment>
<gene>
    <name evidence="2" type="ORF">Acr_00g0095270</name>
</gene>
<feature type="region of interest" description="Disordered" evidence="1">
    <location>
        <begin position="1"/>
        <end position="64"/>
    </location>
</feature>
<organism evidence="2 3">
    <name type="scientific">Actinidia rufa</name>
    <dbReference type="NCBI Taxonomy" id="165716"/>
    <lineage>
        <taxon>Eukaryota</taxon>
        <taxon>Viridiplantae</taxon>
        <taxon>Streptophyta</taxon>
        <taxon>Embryophyta</taxon>
        <taxon>Tracheophyta</taxon>
        <taxon>Spermatophyta</taxon>
        <taxon>Magnoliopsida</taxon>
        <taxon>eudicotyledons</taxon>
        <taxon>Gunneridae</taxon>
        <taxon>Pentapetalae</taxon>
        <taxon>asterids</taxon>
        <taxon>Ericales</taxon>
        <taxon>Actinidiaceae</taxon>
        <taxon>Actinidia</taxon>
    </lineage>
</organism>
<evidence type="ECO:0000313" key="3">
    <source>
        <dbReference type="Proteomes" id="UP000585474"/>
    </source>
</evidence>
<evidence type="ECO:0000256" key="1">
    <source>
        <dbReference type="SAM" id="MobiDB-lite"/>
    </source>
</evidence>
<feature type="region of interest" description="Disordered" evidence="1">
    <location>
        <begin position="85"/>
        <end position="107"/>
    </location>
</feature>
<feature type="compositionally biased region" description="Polar residues" evidence="1">
    <location>
        <begin position="181"/>
        <end position="193"/>
    </location>
</feature>
<reference evidence="3" key="1">
    <citation type="submission" date="2019-07" db="EMBL/GenBank/DDBJ databases">
        <title>De Novo Assembly of kiwifruit Actinidia rufa.</title>
        <authorList>
            <person name="Sugita-Konishi S."/>
            <person name="Sato K."/>
            <person name="Mori E."/>
            <person name="Abe Y."/>
            <person name="Kisaki G."/>
            <person name="Hamano K."/>
            <person name="Suezawa K."/>
            <person name="Otani M."/>
            <person name="Fukuda T."/>
            <person name="Manabe T."/>
            <person name="Gomi K."/>
            <person name="Tabuchi M."/>
            <person name="Akimitsu K."/>
            <person name="Kataoka I."/>
        </authorList>
    </citation>
    <scope>NUCLEOTIDE SEQUENCE [LARGE SCALE GENOMIC DNA]</scope>
    <source>
        <strain evidence="3">cv. Fuchu</strain>
    </source>
</reference>
<dbReference type="Proteomes" id="UP000585474">
    <property type="component" value="Unassembled WGS sequence"/>
</dbReference>
<evidence type="ECO:0000313" key="2">
    <source>
        <dbReference type="EMBL" id="GFS45294.1"/>
    </source>
</evidence>
<keyword evidence="3" id="KW-1185">Reference proteome</keyword>
<accession>A0A7J0DYX7</accession>
<name>A0A7J0DYX7_9ERIC</name>
<proteinExistence type="predicted"/>
<protein>
    <submittedName>
        <fullName evidence="2">Uncharacterized protein</fullName>
    </submittedName>
</protein>
<feature type="compositionally biased region" description="Basic and acidic residues" evidence="1">
    <location>
        <begin position="85"/>
        <end position="96"/>
    </location>
</feature>
<feature type="compositionally biased region" description="Low complexity" evidence="1">
    <location>
        <begin position="13"/>
        <end position="58"/>
    </location>
</feature>
<sequence length="264" mass="28370">MPKPGRGRPATPSASGSGSSRSRSRSGTGSDSRSSSRSRSRSLSSSSVSRSASSRSRSPPLQRKRVCAMTLDHLELFYSLTVKEVTEKEERKESKSKILGSGQQEHRPVALFPSHPTFLAPKGWGFAAVTVHFVPCLDSAYSHVVGWIFLGSTFDPAEGAKRGRSPPPQSKKPSPPPRGTRAQSNHTAKNEGTTVIHHDAEDRVTTDGGTPVRPTSSCGRISKAIGEEIRKTKILAKPGRRSIAGEQIREMAKSGTISGCQTRL</sequence>